<dbReference type="EMBL" id="BSDZ01000013">
    <property type="protein sequence ID" value="GLI62458.1"/>
    <property type="molecule type" value="Genomic_DNA"/>
</dbReference>
<feature type="DNA-binding region" description="Homeobox" evidence="4">
    <location>
        <begin position="27"/>
        <end position="81"/>
    </location>
</feature>
<evidence type="ECO:0000256" key="3">
    <source>
        <dbReference type="ARBA" id="ARBA00023242"/>
    </source>
</evidence>
<comment type="caution">
    <text evidence="6">The sequence shown here is derived from an EMBL/GenBank/DDBJ whole genome shotgun (WGS) entry which is preliminary data.</text>
</comment>
<evidence type="ECO:0000313" key="6">
    <source>
        <dbReference type="EMBL" id="GLI62458.1"/>
    </source>
</evidence>
<evidence type="ECO:0000256" key="1">
    <source>
        <dbReference type="ARBA" id="ARBA00023125"/>
    </source>
</evidence>
<dbReference type="InterPro" id="IPR009057">
    <property type="entry name" value="Homeodomain-like_sf"/>
</dbReference>
<evidence type="ECO:0000256" key="2">
    <source>
        <dbReference type="ARBA" id="ARBA00023155"/>
    </source>
</evidence>
<dbReference type="CDD" id="cd00086">
    <property type="entry name" value="homeodomain"/>
    <property type="match status" value="1"/>
</dbReference>
<keyword evidence="3 4" id="KW-0539">Nucleus</keyword>
<organism evidence="6 7">
    <name type="scientific">Volvox africanus</name>
    <dbReference type="NCBI Taxonomy" id="51714"/>
    <lineage>
        <taxon>Eukaryota</taxon>
        <taxon>Viridiplantae</taxon>
        <taxon>Chlorophyta</taxon>
        <taxon>core chlorophytes</taxon>
        <taxon>Chlorophyceae</taxon>
        <taxon>CS clade</taxon>
        <taxon>Chlamydomonadales</taxon>
        <taxon>Volvocaceae</taxon>
        <taxon>Volvox</taxon>
    </lineage>
</organism>
<accession>A0ABQ5RZ34</accession>
<dbReference type="Gene3D" id="1.10.10.60">
    <property type="entry name" value="Homeodomain-like"/>
    <property type="match status" value="1"/>
</dbReference>
<dbReference type="SUPFAM" id="SSF46689">
    <property type="entry name" value="Homeodomain-like"/>
    <property type="match status" value="1"/>
</dbReference>
<evidence type="ECO:0000259" key="5">
    <source>
        <dbReference type="PROSITE" id="PS50071"/>
    </source>
</evidence>
<protein>
    <recommendedName>
        <fullName evidence="5">Homeobox domain-containing protein</fullName>
    </recommendedName>
</protein>
<keyword evidence="1 4" id="KW-0238">DNA-binding</keyword>
<dbReference type="PROSITE" id="PS50071">
    <property type="entry name" value="HOMEOBOX_2"/>
    <property type="match status" value="1"/>
</dbReference>
<dbReference type="InterPro" id="IPR001356">
    <property type="entry name" value="HD"/>
</dbReference>
<evidence type="ECO:0000313" key="7">
    <source>
        <dbReference type="Proteomes" id="UP001165090"/>
    </source>
</evidence>
<reference evidence="6 7" key="1">
    <citation type="journal article" date="2023" name="IScience">
        <title>Expanded male sex-determining region conserved during the evolution of homothallism in the green alga Volvox.</title>
        <authorList>
            <person name="Yamamoto K."/>
            <person name="Matsuzaki R."/>
            <person name="Mahakham W."/>
            <person name="Heman W."/>
            <person name="Sekimoto H."/>
            <person name="Kawachi M."/>
            <person name="Minakuchi Y."/>
            <person name="Toyoda A."/>
            <person name="Nozaki H."/>
        </authorList>
    </citation>
    <scope>NUCLEOTIDE SEQUENCE [LARGE SCALE GENOMIC DNA]</scope>
    <source>
        <strain evidence="6 7">NIES-4468</strain>
    </source>
</reference>
<name>A0ABQ5RZ34_9CHLO</name>
<dbReference type="InterPro" id="IPR008422">
    <property type="entry name" value="KN_HD"/>
</dbReference>
<keyword evidence="2 4" id="KW-0371">Homeobox</keyword>
<comment type="subcellular location">
    <subcellularLocation>
        <location evidence="4">Nucleus</location>
    </subcellularLocation>
</comment>
<proteinExistence type="predicted"/>
<dbReference type="Pfam" id="PF05920">
    <property type="entry name" value="Homeobox_KN"/>
    <property type="match status" value="1"/>
</dbReference>
<feature type="non-terminal residue" evidence="6">
    <location>
        <position position="1"/>
    </location>
</feature>
<sequence length="215" mass="23573">LTIAEAVATELQLHHGIAETLLGMLEDKFKSSACHMWALSNIMNPRPPCSVKALLASYTGRSQKQVTDWFTNWRARHWRPTILSMPLHQRIRLGIAASRRFGRTTWTRRLSCHGDAFGPVGGGDDGDGGRIGGDVSSVGSIGAGFRRFMYPLSPSTTTEDEEEDGDDPMEDLYGILYGNDPMVDEYDDDDDVGGYEYGCDGGAAPLMPGQPWLSD</sequence>
<gene>
    <name evidence="6" type="ORF">VaNZ11_005089</name>
</gene>
<evidence type="ECO:0000256" key="4">
    <source>
        <dbReference type="PROSITE-ProRule" id="PRU00108"/>
    </source>
</evidence>
<dbReference type="Proteomes" id="UP001165090">
    <property type="component" value="Unassembled WGS sequence"/>
</dbReference>
<feature type="domain" description="Homeobox" evidence="5">
    <location>
        <begin position="25"/>
        <end position="80"/>
    </location>
</feature>
<keyword evidence="7" id="KW-1185">Reference proteome</keyword>